<dbReference type="EMBL" id="KV784366">
    <property type="protein sequence ID" value="OEU11867.1"/>
    <property type="molecule type" value="Genomic_DNA"/>
</dbReference>
<evidence type="ECO:0000259" key="8">
    <source>
        <dbReference type="Pfam" id="PF01490"/>
    </source>
</evidence>
<gene>
    <name evidence="9" type="ORF">FRACYDRAFT_244987</name>
</gene>
<evidence type="ECO:0000313" key="10">
    <source>
        <dbReference type="Proteomes" id="UP000095751"/>
    </source>
</evidence>
<feature type="transmembrane region" description="Helical" evidence="7">
    <location>
        <begin position="342"/>
        <end position="365"/>
    </location>
</feature>
<keyword evidence="5 7" id="KW-0472">Membrane</keyword>
<feature type="domain" description="Amino acid transporter transmembrane" evidence="8">
    <location>
        <begin position="110"/>
        <end position="514"/>
    </location>
</feature>
<dbReference type="InParanoid" id="A0A1E7F162"/>
<sequence>MSVVDSKKRIDVPSDGMMKTTTATIDVEKAALNTNGKGDDDVNKVKDDNESSSDESSEQEGHTKINDVNSTDEIDYNDEDQNLSETSSEIVIIEGQQQQQQQQQHSKYIWLHAFYHSIVTIIGTGILGFPYATSYLGWYGASIFITCISGYCYYTAILLINLQEKGQGTYSDITDNIMGIGYSRFTVRPAQFLNFFPTTAVMILIGGQALATIDSLDGIQTLSVTWWLIIDAGIVMVLSLLPDLNRAWQVSVVGAFSAFLIVGYCIGGSIVAIIDTNSDSSDIPIVYEQPLSATEDPVFDYTLMSSFGSIMFGYGFHAVLPDIQASLHDHNTKDSKSDMKKAVTAAFSFSYPAYIMVALIGFAAFGYSVESDVLVSINNVLSKDAMYVIWIFVTIKTSTEAAVYNQAAFTLTRDITGLTIDSDHSDHHPRNWKIDFGMRFVYVTAAACIAVFIPFFNDLTAITAAISITPTTCLLPIIMWNKKHGSTAPKWRLYLHYLFLFLSVLTAVVALVGAVVEIVLSFQSGEYE</sequence>
<dbReference type="OrthoDB" id="44226at2759"/>
<feature type="transmembrane region" description="Helical" evidence="7">
    <location>
        <begin position="192"/>
        <end position="213"/>
    </location>
</feature>
<dbReference type="Pfam" id="PF01490">
    <property type="entry name" value="Aa_trans"/>
    <property type="match status" value="1"/>
</dbReference>
<evidence type="ECO:0000256" key="7">
    <source>
        <dbReference type="SAM" id="Phobius"/>
    </source>
</evidence>
<feature type="compositionally biased region" description="Basic and acidic residues" evidence="6">
    <location>
        <begin position="37"/>
        <end position="49"/>
    </location>
</feature>
<feature type="transmembrane region" description="Helical" evidence="7">
    <location>
        <begin position="108"/>
        <end position="132"/>
    </location>
</feature>
<protein>
    <submittedName>
        <fullName evidence="9">Aa_trans-domain-containing protein</fullName>
    </submittedName>
</protein>
<reference evidence="9 10" key="1">
    <citation type="submission" date="2016-09" db="EMBL/GenBank/DDBJ databases">
        <title>Extensive genetic diversity and differential bi-allelic expression allows diatom success in the polar Southern Ocean.</title>
        <authorList>
            <consortium name="DOE Joint Genome Institute"/>
            <person name="Mock T."/>
            <person name="Otillar R.P."/>
            <person name="Strauss J."/>
            <person name="Dupont C."/>
            <person name="Frickenhaus S."/>
            <person name="Maumus F."/>
            <person name="Mcmullan M."/>
            <person name="Sanges R."/>
            <person name="Schmutz J."/>
            <person name="Toseland A."/>
            <person name="Valas R."/>
            <person name="Veluchamy A."/>
            <person name="Ward B.J."/>
            <person name="Allen A."/>
            <person name="Barry K."/>
            <person name="Falciatore A."/>
            <person name="Ferrante M."/>
            <person name="Fortunato A.E."/>
            <person name="Gloeckner G."/>
            <person name="Gruber A."/>
            <person name="Hipkin R."/>
            <person name="Janech M."/>
            <person name="Kroth P."/>
            <person name="Leese F."/>
            <person name="Lindquist E."/>
            <person name="Lyon B.R."/>
            <person name="Martin J."/>
            <person name="Mayer C."/>
            <person name="Parker M."/>
            <person name="Quesneville H."/>
            <person name="Raymond J."/>
            <person name="Uhlig C."/>
            <person name="Valentin K.U."/>
            <person name="Worden A.Z."/>
            <person name="Armbrust E.V."/>
            <person name="Bowler C."/>
            <person name="Green B."/>
            <person name="Moulton V."/>
            <person name="Van Oosterhout C."/>
            <person name="Grigoriev I."/>
        </authorList>
    </citation>
    <scope>NUCLEOTIDE SEQUENCE [LARGE SCALE GENOMIC DNA]</scope>
    <source>
        <strain evidence="9 10">CCMP1102</strain>
    </source>
</reference>
<evidence type="ECO:0000256" key="4">
    <source>
        <dbReference type="ARBA" id="ARBA00022989"/>
    </source>
</evidence>
<dbReference type="GO" id="GO:0016020">
    <property type="term" value="C:membrane"/>
    <property type="evidence" value="ECO:0007669"/>
    <property type="project" value="UniProtKB-SubCell"/>
</dbReference>
<feature type="transmembrane region" description="Helical" evidence="7">
    <location>
        <begin position="436"/>
        <end position="456"/>
    </location>
</feature>
<accession>A0A1E7F162</accession>
<feature type="transmembrane region" description="Helical" evidence="7">
    <location>
        <begin position="138"/>
        <end position="160"/>
    </location>
</feature>
<dbReference type="PANTHER" id="PTHR48017">
    <property type="entry name" value="OS05G0424000 PROTEIN-RELATED"/>
    <property type="match status" value="1"/>
</dbReference>
<feature type="compositionally biased region" description="Basic and acidic residues" evidence="6">
    <location>
        <begin position="1"/>
        <end position="12"/>
    </location>
</feature>
<keyword evidence="3 7" id="KW-0812">Transmembrane</keyword>
<evidence type="ECO:0000256" key="3">
    <source>
        <dbReference type="ARBA" id="ARBA00022692"/>
    </source>
</evidence>
<dbReference type="Proteomes" id="UP000095751">
    <property type="component" value="Unassembled WGS sequence"/>
</dbReference>
<name>A0A1E7F162_9STRA</name>
<dbReference type="InterPro" id="IPR013057">
    <property type="entry name" value="AA_transpt_TM"/>
</dbReference>
<feature type="transmembrane region" description="Helical" evidence="7">
    <location>
        <begin position="253"/>
        <end position="274"/>
    </location>
</feature>
<dbReference type="AlphaFoldDB" id="A0A1E7F162"/>
<proteinExistence type="predicted"/>
<feature type="transmembrane region" description="Helical" evidence="7">
    <location>
        <begin position="301"/>
        <end position="321"/>
    </location>
</feature>
<keyword evidence="2" id="KW-0813">Transport</keyword>
<evidence type="ECO:0000256" key="6">
    <source>
        <dbReference type="SAM" id="MobiDB-lite"/>
    </source>
</evidence>
<evidence type="ECO:0000256" key="5">
    <source>
        <dbReference type="ARBA" id="ARBA00023136"/>
    </source>
</evidence>
<keyword evidence="10" id="KW-1185">Reference proteome</keyword>
<organism evidence="9 10">
    <name type="scientific">Fragilariopsis cylindrus CCMP1102</name>
    <dbReference type="NCBI Taxonomy" id="635003"/>
    <lineage>
        <taxon>Eukaryota</taxon>
        <taxon>Sar</taxon>
        <taxon>Stramenopiles</taxon>
        <taxon>Ochrophyta</taxon>
        <taxon>Bacillariophyta</taxon>
        <taxon>Bacillariophyceae</taxon>
        <taxon>Bacillariophycidae</taxon>
        <taxon>Bacillariales</taxon>
        <taxon>Bacillariaceae</taxon>
        <taxon>Fragilariopsis</taxon>
    </lineage>
</organism>
<feature type="transmembrane region" description="Helical" evidence="7">
    <location>
        <begin position="462"/>
        <end position="481"/>
    </location>
</feature>
<evidence type="ECO:0000256" key="1">
    <source>
        <dbReference type="ARBA" id="ARBA00004370"/>
    </source>
</evidence>
<keyword evidence="4 7" id="KW-1133">Transmembrane helix</keyword>
<comment type="subcellular location">
    <subcellularLocation>
        <location evidence="1">Membrane</location>
    </subcellularLocation>
</comment>
<feature type="region of interest" description="Disordered" evidence="6">
    <location>
        <begin position="1"/>
        <end position="78"/>
    </location>
</feature>
<feature type="transmembrane region" description="Helical" evidence="7">
    <location>
        <begin position="219"/>
        <end position="241"/>
    </location>
</feature>
<feature type="transmembrane region" description="Helical" evidence="7">
    <location>
        <begin position="385"/>
        <end position="404"/>
    </location>
</feature>
<dbReference type="KEGG" id="fcy:FRACYDRAFT_244987"/>
<feature type="transmembrane region" description="Helical" evidence="7">
    <location>
        <begin position="493"/>
        <end position="522"/>
    </location>
</feature>
<evidence type="ECO:0000256" key="2">
    <source>
        <dbReference type="ARBA" id="ARBA00022448"/>
    </source>
</evidence>
<evidence type="ECO:0000313" key="9">
    <source>
        <dbReference type="EMBL" id="OEU11867.1"/>
    </source>
</evidence>